<evidence type="ECO:0000256" key="1">
    <source>
        <dbReference type="ARBA" id="ARBA00005901"/>
    </source>
</evidence>
<dbReference type="Gene3D" id="3.30.2320.30">
    <property type="entry name" value="ATP synthase, E subunit, C-terminal"/>
    <property type="match status" value="1"/>
</dbReference>
<dbReference type="RefSeq" id="XP_067545498.1">
    <property type="nucleotide sequence ID" value="XM_067687790.1"/>
</dbReference>
<dbReference type="InterPro" id="IPR002842">
    <property type="entry name" value="ATPase_V1_Esu"/>
</dbReference>
<dbReference type="GO" id="GO:0033178">
    <property type="term" value="C:proton-transporting two-sector ATPase complex, catalytic domain"/>
    <property type="evidence" value="ECO:0007669"/>
    <property type="project" value="InterPro"/>
</dbReference>
<dbReference type="SUPFAM" id="SSF160527">
    <property type="entry name" value="V-type ATPase subunit E-like"/>
    <property type="match status" value="1"/>
</dbReference>
<evidence type="ECO:0000256" key="3">
    <source>
        <dbReference type="ARBA" id="ARBA00023065"/>
    </source>
</evidence>
<dbReference type="OrthoDB" id="10263003at2759"/>
<dbReference type="Proteomes" id="UP000185944">
    <property type="component" value="Unassembled WGS sequence"/>
</dbReference>
<sequence length="209" mass="24031">MTTRASTSSEHGRKHSIEPWDMGRMLKFIEQESEQKAHEIKIKANEEYSIAIAELALESERKINRQKANEMNQIKTERTIAEGKLRSNAALSLAREKEKVFNKVMKEVCLLCANQKLSEKIIKETVEKYTRISPNTQMFIHAQEQDIPAITAHVKSLGVAYSIEPMHKNLLGGIVIRNEEKTILVNNSYLERIRKTEVLVMPVIRQTLF</sequence>
<dbReference type="GO" id="GO:0046961">
    <property type="term" value="F:proton-transporting ATPase activity, rotational mechanism"/>
    <property type="evidence" value="ECO:0007669"/>
    <property type="project" value="InterPro"/>
</dbReference>
<accession>A0A177EIY2</accession>
<dbReference type="AlphaFoldDB" id="A0A177EIY2"/>
<name>A0A177EIY2_9MICR</name>
<proteinExistence type="inferred from homology"/>
<dbReference type="InterPro" id="IPR038495">
    <property type="entry name" value="ATPase_E_C"/>
</dbReference>
<protein>
    <submittedName>
        <fullName evidence="4">V-type H+-transporting ATPase subunit E</fullName>
    </submittedName>
</protein>
<reference evidence="4 5" key="1">
    <citation type="submission" date="2016-02" db="EMBL/GenBank/DDBJ databases">
        <title>Discovery of a natural microsporidian pathogen with a broad tissue tropism in Caenorhabditis elegans.</title>
        <authorList>
            <person name="Luallen R.J."/>
            <person name="Reinke A.W."/>
            <person name="Tong L."/>
            <person name="Botts M.R."/>
            <person name="Felix M.-A."/>
            <person name="Troemel E.R."/>
        </authorList>
    </citation>
    <scope>NUCLEOTIDE SEQUENCE [LARGE SCALE GENOMIC DNA]</scope>
    <source>
        <strain evidence="4 5">JUm2807</strain>
    </source>
</reference>
<evidence type="ECO:0000256" key="2">
    <source>
        <dbReference type="ARBA" id="ARBA00022448"/>
    </source>
</evidence>
<keyword evidence="3" id="KW-0406">Ion transport</keyword>
<organism evidence="4 5">
    <name type="scientific">Nematocida displodere</name>
    <dbReference type="NCBI Taxonomy" id="1805483"/>
    <lineage>
        <taxon>Eukaryota</taxon>
        <taxon>Fungi</taxon>
        <taxon>Fungi incertae sedis</taxon>
        <taxon>Microsporidia</taxon>
        <taxon>Nematocida</taxon>
    </lineage>
</organism>
<evidence type="ECO:0000313" key="5">
    <source>
        <dbReference type="Proteomes" id="UP000185944"/>
    </source>
</evidence>
<dbReference type="Gene3D" id="6.10.250.1620">
    <property type="match status" value="1"/>
</dbReference>
<evidence type="ECO:0000313" key="4">
    <source>
        <dbReference type="EMBL" id="OAG31897.1"/>
    </source>
</evidence>
<keyword evidence="5" id="KW-1185">Reference proteome</keyword>
<gene>
    <name evidence="4" type="ORF">NEDG_00372</name>
</gene>
<dbReference type="GeneID" id="93646722"/>
<dbReference type="STRING" id="1805483.A0A177EIY2"/>
<comment type="similarity">
    <text evidence="1">Belongs to the V-ATPase E subunit family.</text>
</comment>
<dbReference type="VEuPathDB" id="MicrosporidiaDB:NEDG_00372"/>
<dbReference type="EMBL" id="LTDL01000014">
    <property type="protein sequence ID" value="OAG31897.1"/>
    <property type="molecule type" value="Genomic_DNA"/>
</dbReference>
<dbReference type="Pfam" id="PF01991">
    <property type="entry name" value="vATP-synt_E"/>
    <property type="match status" value="1"/>
</dbReference>
<comment type="caution">
    <text evidence="4">The sequence shown here is derived from an EMBL/GenBank/DDBJ whole genome shotgun (WGS) entry which is preliminary data.</text>
</comment>
<keyword evidence="2" id="KW-0813">Transport</keyword>